<name>A0A4C1W795_EUMVA</name>
<evidence type="ECO:0000313" key="3">
    <source>
        <dbReference type="Proteomes" id="UP000299102"/>
    </source>
</evidence>
<sequence>MSHRTRERPAECLASLSHSTMIVVDSLATPSARAGGAPRRRRPRIKPLTTPAKGAFDLDRSSPHGFIPDNV</sequence>
<accession>A0A4C1W795</accession>
<reference evidence="2 3" key="1">
    <citation type="journal article" date="2019" name="Commun. Biol.">
        <title>The bagworm genome reveals a unique fibroin gene that provides high tensile strength.</title>
        <authorList>
            <person name="Kono N."/>
            <person name="Nakamura H."/>
            <person name="Ohtoshi R."/>
            <person name="Tomita M."/>
            <person name="Numata K."/>
            <person name="Arakawa K."/>
        </authorList>
    </citation>
    <scope>NUCLEOTIDE SEQUENCE [LARGE SCALE GENOMIC DNA]</scope>
</reference>
<gene>
    <name evidence="2" type="ORF">EVAR_24208_1</name>
</gene>
<evidence type="ECO:0000256" key="1">
    <source>
        <dbReference type="SAM" id="MobiDB-lite"/>
    </source>
</evidence>
<dbReference type="Proteomes" id="UP000299102">
    <property type="component" value="Unassembled WGS sequence"/>
</dbReference>
<protein>
    <submittedName>
        <fullName evidence="2">Uncharacterized protein</fullName>
    </submittedName>
</protein>
<dbReference type="AlphaFoldDB" id="A0A4C1W795"/>
<organism evidence="2 3">
    <name type="scientific">Eumeta variegata</name>
    <name type="common">Bagworm moth</name>
    <name type="synonym">Eumeta japonica</name>
    <dbReference type="NCBI Taxonomy" id="151549"/>
    <lineage>
        <taxon>Eukaryota</taxon>
        <taxon>Metazoa</taxon>
        <taxon>Ecdysozoa</taxon>
        <taxon>Arthropoda</taxon>
        <taxon>Hexapoda</taxon>
        <taxon>Insecta</taxon>
        <taxon>Pterygota</taxon>
        <taxon>Neoptera</taxon>
        <taxon>Endopterygota</taxon>
        <taxon>Lepidoptera</taxon>
        <taxon>Glossata</taxon>
        <taxon>Ditrysia</taxon>
        <taxon>Tineoidea</taxon>
        <taxon>Psychidae</taxon>
        <taxon>Oiketicinae</taxon>
        <taxon>Eumeta</taxon>
    </lineage>
</organism>
<comment type="caution">
    <text evidence="2">The sequence shown here is derived from an EMBL/GenBank/DDBJ whole genome shotgun (WGS) entry which is preliminary data.</text>
</comment>
<dbReference type="EMBL" id="BGZK01000475">
    <property type="protein sequence ID" value="GBP46015.1"/>
    <property type="molecule type" value="Genomic_DNA"/>
</dbReference>
<proteinExistence type="predicted"/>
<evidence type="ECO:0000313" key="2">
    <source>
        <dbReference type="EMBL" id="GBP46015.1"/>
    </source>
</evidence>
<keyword evidence="3" id="KW-1185">Reference proteome</keyword>
<feature type="region of interest" description="Disordered" evidence="1">
    <location>
        <begin position="30"/>
        <end position="71"/>
    </location>
</feature>